<dbReference type="OrthoDB" id="342114at2"/>
<sequence>MESPDIVKQTWQQLAGRLTDRFNSEGYEVVHQQSDDLVYGSCYIIWSNNEDALRLTWDGKEGWFILEESLLPLSPAGIWTEIIIAPFDAERPDPVYAKAIIQDIIDSLD</sequence>
<organism evidence="1 2">
    <name type="scientific">Mucilaginibacter paludis DSM 18603</name>
    <dbReference type="NCBI Taxonomy" id="714943"/>
    <lineage>
        <taxon>Bacteria</taxon>
        <taxon>Pseudomonadati</taxon>
        <taxon>Bacteroidota</taxon>
        <taxon>Sphingobacteriia</taxon>
        <taxon>Sphingobacteriales</taxon>
        <taxon>Sphingobacteriaceae</taxon>
        <taxon>Mucilaginibacter</taxon>
    </lineage>
</organism>
<dbReference type="Proteomes" id="UP000002774">
    <property type="component" value="Chromosome"/>
</dbReference>
<reference evidence="1" key="1">
    <citation type="submission" date="2011-09" db="EMBL/GenBank/DDBJ databases">
        <title>The permanent draft genome of Mucilaginibacter paludis DSM 18603.</title>
        <authorList>
            <consortium name="US DOE Joint Genome Institute (JGI-PGF)"/>
            <person name="Lucas S."/>
            <person name="Han J."/>
            <person name="Lapidus A."/>
            <person name="Bruce D."/>
            <person name="Goodwin L."/>
            <person name="Pitluck S."/>
            <person name="Peters L."/>
            <person name="Kyrpides N."/>
            <person name="Mavromatis K."/>
            <person name="Ivanova N."/>
            <person name="Mikhailova N."/>
            <person name="Held B."/>
            <person name="Detter J.C."/>
            <person name="Tapia R."/>
            <person name="Han C."/>
            <person name="Land M."/>
            <person name="Hauser L."/>
            <person name="Markowitz V."/>
            <person name="Cheng J.-F."/>
            <person name="Hugenholtz P."/>
            <person name="Woyke T."/>
            <person name="Wu D."/>
            <person name="Tindall B."/>
            <person name="Brambilla E."/>
            <person name="Klenk H.-P."/>
            <person name="Eisen J.A."/>
        </authorList>
    </citation>
    <scope>NUCLEOTIDE SEQUENCE [LARGE SCALE GENOMIC DNA]</scope>
    <source>
        <strain evidence="1">DSM 18603</strain>
    </source>
</reference>
<dbReference type="AlphaFoldDB" id="H1YAN7"/>
<proteinExistence type="predicted"/>
<keyword evidence="2" id="KW-1185">Reference proteome</keyword>
<name>H1YAN7_9SPHI</name>
<dbReference type="RefSeq" id="WP_008510190.1">
    <property type="nucleotide sequence ID" value="NZ_CM001403.1"/>
</dbReference>
<dbReference type="HOGENOM" id="CLU_2180889_0_0_10"/>
<protein>
    <submittedName>
        <fullName evidence="1">Uncharacterized protein</fullName>
    </submittedName>
</protein>
<dbReference type="EMBL" id="CM001403">
    <property type="protein sequence ID" value="EHQ29157.1"/>
    <property type="molecule type" value="Genomic_DNA"/>
</dbReference>
<gene>
    <name evidence="1" type="ORF">Mucpa_5079</name>
</gene>
<accession>H1YAN7</accession>
<evidence type="ECO:0000313" key="2">
    <source>
        <dbReference type="Proteomes" id="UP000002774"/>
    </source>
</evidence>
<evidence type="ECO:0000313" key="1">
    <source>
        <dbReference type="EMBL" id="EHQ29157.1"/>
    </source>
</evidence>